<name>A0A974DBW3_XENLA</name>
<dbReference type="EMBL" id="CM004470">
    <property type="protein sequence ID" value="OCT88978.1"/>
    <property type="molecule type" value="Genomic_DNA"/>
</dbReference>
<evidence type="ECO:0000313" key="2">
    <source>
        <dbReference type="Proteomes" id="UP000694892"/>
    </source>
</evidence>
<dbReference type="AlphaFoldDB" id="A0A974DBW3"/>
<protein>
    <submittedName>
        <fullName evidence="1">Uncharacterized protein</fullName>
    </submittedName>
</protein>
<organism evidence="1 2">
    <name type="scientific">Xenopus laevis</name>
    <name type="common">African clawed frog</name>
    <dbReference type="NCBI Taxonomy" id="8355"/>
    <lineage>
        <taxon>Eukaryota</taxon>
        <taxon>Metazoa</taxon>
        <taxon>Chordata</taxon>
        <taxon>Craniata</taxon>
        <taxon>Vertebrata</taxon>
        <taxon>Euteleostomi</taxon>
        <taxon>Amphibia</taxon>
        <taxon>Batrachia</taxon>
        <taxon>Anura</taxon>
        <taxon>Pipoidea</taxon>
        <taxon>Pipidae</taxon>
        <taxon>Xenopodinae</taxon>
        <taxon>Xenopus</taxon>
        <taxon>Xenopus</taxon>
    </lineage>
</organism>
<evidence type="ECO:0000313" key="1">
    <source>
        <dbReference type="EMBL" id="OCT88978.1"/>
    </source>
</evidence>
<accession>A0A974DBW3</accession>
<gene>
    <name evidence="1" type="ORF">XELAEV_18017607mg</name>
</gene>
<dbReference type="Proteomes" id="UP000694892">
    <property type="component" value="Chromosome 3L"/>
</dbReference>
<sequence length="95" mass="10586">MLVFDNPSLKHAEELIISTRHGTSFAVLFLYFKEQSYQNNLLLLIFHSVLKTTSWTTLSLATFPVAVIIPQKTVQIAAVDYSGVENVNTALTPCD</sequence>
<proteinExistence type="predicted"/>
<reference evidence="2" key="1">
    <citation type="journal article" date="2016" name="Nature">
        <title>Genome evolution in the allotetraploid frog Xenopus laevis.</title>
        <authorList>
            <person name="Session A.M."/>
            <person name="Uno Y."/>
            <person name="Kwon T."/>
            <person name="Chapman J.A."/>
            <person name="Toyoda A."/>
            <person name="Takahashi S."/>
            <person name="Fukui A."/>
            <person name="Hikosaka A."/>
            <person name="Suzuki A."/>
            <person name="Kondo M."/>
            <person name="van Heeringen S.J."/>
            <person name="Quigley I."/>
            <person name="Heinz S."/>
            <person name="Ogino H."/>
            <person name="Ochi H."/>
            <person name="Hellsten U."/>
            <person name="Lyons J.B."/>
            <person name="Simakov O."/>
            <person name="Putnam N."/>
            <person name="Stites J."/>
            <person name="Kuroki Y."/>
            <person name="Tanaka T."/>
            <person name="Michiue T."/>
            <person name="Watanabe M."/>
            <person name="Bogdanovic O."/>
            <person name="Lister R."/>
            <person name="Georgiou G."/>
            <person name="Paranjpe S.S."/>
            <person name="van Kruijsbergen I."/>
            <person name="Shu S."/>
            <person name="Carlson J."/>
            <person name="Kinoshita T."/>
            <person name="Ohta Y."/>
            <person name="Mawaribuchi S."/>
            <person name="Jenkins J."/>
            <person name="Grimwood J."/>
            <person name="Schmutz J."/>
            <person name="Mitros T."/>
            <person name="Mozaffari S.V."/>
            <person name="Suzuki Y."/>
            <person name="Haramoto Y."/>
            <person name="Yamamoto T.S."/>
            <person name="Takagi C."/>
            <person name="Heald R."/>
            <person name="Miller K."/>
            <person name="Haudenschild C."/>
            <person name="Kitzman J."/>
            <person name="Nakayama T."/>
            <person name="Izutsu Y."/>
            <person name="Robert J."/>
            <person name="Fortriede J."/>
            <person name="Burns K."/>
            <person name="Lotay V."/>
            <person name="Karimi K."/>
            <person name="Yasuoka Y."/>
            <person name="Dichmann D.S."/>
            <person name="Flajnik M.F."/>
            <person name="Houston D.W."/>
            <person name="Shendure J."/>
            <person name="DuPasquier L."/>
            <person name="Vize P.D."/>
            <person name="Zorn A.M."/>
            <person name="Ito M."/>
            <person name="Marcotte E.M."/>
            <person name="Wallingford J.B."/>
            <person name="Ito Y."/>
            <person name="Asashima M."/>
            <person name="Ueno N."/>
            <person name="Matsuda Y."/>
            <person name="Veenstra G.J."/>
            <person name="Fujiyama A."/>
            <person name="Harland R.M."/>
            <person name="Taira M."/>
            <person name="Rokhsar D.S."/>
        </authorList>
    </citation>
    <scope>NUCLEOTIDE SEQUENCE [LARGE SCALE GENOMIC DNA]</scope>
    <source>
        <strain evidence="2">J</strain>
    </source>
</reference>